<dbReference type="EMBL" id="LKHP01000003">
    <property type="protein sequence ID" value="KRQ87364.1"/>
    <property type="molecule type" value="Genomic_DNA"/>
</dbReference>
<dbReference type="Proteomes" id="UP000052015">
    <property type="component" value="Unassembled WGS sequence"/>
</dbReference>
<feature type="transmembrane region" description="Helical" evidence="8">
    <location>
        <begin position="36"/>
        <end position="61"/>
    </location>
</feature>
<feature type="transmembrane region" description="Helical" evidence="8">
    <location>
        <begin position="142"/>
        <end position="160"/>
    </location>
</feature>
<proteinExistence type="inferred from homology"/>
<evidence type="ECO:0000256" key="5">
    <source>
        <dbReference type="ARBA" id="ARBA00022692"/>
    </source>
</evidence>
<feature type="transmembrane region" description="Helical" evidence="8">
    <location>
        <begin position="266"/>
        <end position="287"/>
    </location>
</feature>
<organism evidence="9 10">
    <name type="scientific">Caloramator mitchellensis</name>
    <dbReference type="NCBI Taxonomy" id="908809"/>
    <lineage>
        <taxon>Bacteria</taxon>
        <taxon>Bacillati</taxon>
        <taxon>Bacillota</taxon>
        <taxon>Clostridia</taxon>
        <taxon>Eubacteriales</taxon>
        <taxon>Clostridiaceae</taxon>
        <taxon>Caloramator</taxon>
    </lineage>
</organism>
<dbReference type="OrthoDB" id="1675410at2"/>
<dbReference type="STRING" id="908809.ABG79_00702"/>
<evidence type="ECO:0000256" key="4">
    <source>
        <dbReference type="ARBA" id="ARBA00022544"/>
    </source>
</evidence>
<dbReference type="AlphaFoldDB" id="A0A0R3K1T8"/>
<comment type="caution">
    <text evidence="9">The sequence shown here is derived from an EMBL/GenBank/DDBJ whole genome shotgun (WGS) entry which is preliminary data.</text>
</comment>
<feature type="transmembrane region" description="Helical" evidence="8">
    <location>
        <begin position="212"/>
        <end position="233"/>
    </location>
</feature>
<dbReference type="PANTHER" id="PTHR34975">
    <property type="entry name" value="SPORE GERMINATION PROTEIN A2"/>
    <property type="match status" value="1"/>
</dbReference>
<keyword evidence="6 8" id="KW-1133">Transmembrane helix</keyword>
<dbReference type="PANTHER" id="PTHR34975:SF2">
    <property type="entry name" value="SPORE GERMINATION PROTEIN A2"/>
    <property type="match status" value="1"/>
</dbReference>
<feature type="transmembrane region" description="Helical" evidence="8">
    <location>
        <begin position="73"/>
        <end position="93"/>
    </location>
</feature>
<dbReference type="NCBIfam" id="TIGR00912">
    <property type="entry name" value="2A0309"/>
    <property type="match status" value="1"/>
</dbReference>
<gene>
    <name evidence="9" type="primary">yndE_3</name>
    <name evidence="9" type="ORF">ABG79_00702</name>
</gene>
<sequence>MNKETISIRQAINIMSMFIIGSSVIVGVGGEAKNDIWLALLIAIFLSLVLTYFYSQILMLFPGIDFVNILKQIFGKFFGNFISVLFVWFSFHLGSLVLRDFGEFVKTVGLPETPNSIVITFAAVLAIFSVKKGIETIGRACEFLFVFLISVLFITVPFLIPKMDTSNLRPFLYNGIGPVLKGSFSLLSFPFAETVVFIFLLPYTNEKKYYKVFSYSIIITGLILLITSLRNIMVVGADSLSRSYFASYSVVSRIKVGEFFQRIESFVAIAFSFYAFAKINVCLYATSIGLSKILGFDDYRFLVTPLGILMINYSIISYNNIMQLFDWAGNIWPYYAFPFQVVFPLFIFFYAKLYKKYR</sequence>
<feature type="transmembrane region" description="Helical" evidence="8">
    <location>
        <begin position="299"/>
        <end position="319"/>
    </location>
</feature>
<accession>A0A0R3K1T8</accession>
<feature type="transmembrane region" description="Helical" evidence="8">
    <location>
        <begin position="113"/>
        <end position="130"/>
    </location>
</feature>
<feature type="transmembrane region" description="Helical" evidence="8">
    <location>
        <begin position="180"/>
        <end position="200"/>
    </location>
</feature>
<protein>
    <submittedName>
        <fullName evidence="9">Spore germination protein YndE</fullName>
    </submittedName>
</protein>
<keyword evidence="3" id="KW-0813">Transport</keyword>
<comment type="similarity">
    <text evidence="2">Belongs to the amino acid-polyamine-organocation (APC) superfamily. Spore germination protein (SGP) (TC 2.A.3.9) family.</text>
</comment>
<keyword evidence="4" id="KW-0309">Germination</keyword>
<reference evidence="9 10" key="1">
    <citation type="submission" date="2015-09" db="EMBL/GenBank/DDBJ databases">
        <title>Draft genome sequence of a Caloramator mitchellensis, a moderate thermophile from the Great Artesian Basin of Australia.</title>
        <authorList>
            <person name="Patel B.K."/>
        </authorList>
    </citation>
    <scope>NUCLEOTIDE SEQUENCE [LARGE SCALE GENOMIC DNA]</scope>
    <source>
        <strain evidence="9 10">VF08</strain>
    </source>
</reference>
<dbReference type="Pfam" id="PF03845">
    <property type="entry name" value="Spore_permease"/>
    <property type="match status" value="1"/>
</dbReference>
<feature type="transmembrane region" description="Helical" evidence="8">
    <location>
        <begin position="331"/>
        <end position="351"/>
    </location>
</feature>
<evidence type="ECO:0000313" key="10">
    <source>
        <dbReference type="Proteomes" id="UP000052015"/>
    </source>
</evidence>
<evidence type="ECO:0000256" key="7">
    <source>
        <dbReference type="ARBA" id="ARBA00023136"/>
    </source>
</evidence>
<dbReference type="RefSeq" id="WP_057977163.1">
    <property type="nucleotide sequence ID" value="NZ_LKHP01000003.1"/>
</dbReference>
<dbReference type="InterPro" id="IPR004761">
    <property type="entry name" value="Spore_GerAB"/>
</dbReference>
<keyword evidence="5 8" id="KW-0812">Transmembrane</keyword>
<evidence type="ECO:0000256" key="1">
    <source>
        <dbReference type="ARBA" id="ARBA00004141"/>
    </source>
</evidence>
<evidence type="ECO:0000256" key="3">
    <source>
        <dbReference type="ARBA" id="ARBA00022448"/>
    </source>
</evidence>
<evidence type="ECO:0000256" key="8">
    <source>
        <dbReference type="SAM" id="Phobius"/>
    </source>
</evidence>
<keyword evidence="10" id="KW-1185">Reference proteome</keyword>
<feature type="transmembrane region" description="Helical" evidence="8">
    <location>
        <begin position="12"/>
        <end position="30"/>
    </location>
</feature>
<dbReference type="GO" id="GO:0009847">
    <property type="term" value="P:spore germination"/>
    <property type="evidence" value="ECO:0007669"/>
    <property type="project" value="InterPro"/>
</dbReference>
<evidence type="ECO:0000256" key="6">
    <source>
        <dbReference type="ARBA" id="ARBA00022989"/>
    </source>
</evidence>
<comment type="subcellular location">
    <subcellularLocation>
        <location evidence="1">Membrane</location>
        <topology evidence="1">Multi-pass membrane protein</topology>
    </subcellularLocation>
</comment>
<keyword evidence="7 8" id="KW-0472">Membrane</keyword>
<name>A0A0R3K1T8_CALMK</name>
<evidence type="ECO:0000313" key="9">
    <source>
        <dbReference type="EMBL" id="KRQ87364.1"/>
    </source>
</evidence>
<dbReference type="GO" id="GO:0016020">
    <property type="term" value="C:membrane"/>
    <property type="evidence" value="ECO:0007669"/>
    <property type="project" value="UniProtKB-SubCell"/>
</dbReference>
<evidence type="ECO:0000256" key="2">
    <source>
        <dbReference type="ARBA" id="ARBA00007998"/>
    </source>
</evidence>